<evidence type="ECO:0000313" key="3">
    <source>
        <dbReference type="Proteomes" id="UP001589532"/>
    </source>
</evidence>
<protein>
    <submittedName>
        <fullName evidence="2">DUF664 domain-containing protein</fullName>
    </submittedName>
</protein>
<sequence>MDVEGHDAWRGRVSPRWVLIHMIEEYAWHNGHADLLRACIDGREACEPAHLRHREHAGGDVRLPHSGQRPCPLPLIGRGRGRASLPRSRPDH</sequence>
<dbReference type="InterPro" id="IPR007061">
    <property type="entry name" value="MST-like"/>
</dbReference>
<name>A0ABV5SCX1_9ACTN</name>
<proteinExistence type="predicted"/>
<gene>
    <name evidence="2" type="ORF">ACFFSA_40560</name>
</gene>
<dbReference type="Proteomes" id="UP001589532">
    <property type="component" value="Unassembled WGS sequence"/>
</dbReference>
<comment type="caution">
    <text evidence="2">The sequence shown here is derived from an EMBL/GenBank/DDBJ whole genome shotgun (WGS) entry which is preliminary data.</text>
</comment>
<dbReference type="Pfam" id="PF04978">
    <property type="entry name" value="MST"/>
    <property type="match status" value="1"/>
</dbReference>
<feature type="region of interest" description="Disordered" evidence="1">
    <location>
        <begin position="57"/>
        <end position="92"/>
    </location>
</feature>
<dbReference type="InterPro" id="IPR034660">
    <property type="entry name" value="DinB/YfiT-like"/>
</dbReference>
<reference evidence="2 3" key="1">
    <citation type="submission" date="2024-09" db="EMBL/GenBank/DDBJ databases">
        <authorList>
            <person name="Sun Q."/>
            <person name="Mori K."/>
        </authorList>
    </citation>
    <scope>NUCLEOTIDE SEQUENCE [LARGE SCALE GENOMIC DNA]</scope>
    <source>
        <strain evidence="2 3">JCM 3143</strain>
    </source>
</reference>
<accession>A0ABV5SCX1</accession>
<dbReference type="Gene3D" id="1.20.120.450">
    <property type="entry name" value="dinb family like domain"/>
    <property type="match status" value="1"/>
</dbReference>
<dbReference type="SUPFAM" id="SSF109854">
    <property type="entry name" value="DinB/YfiT-like putative metalloenzymes"/>
    <property type="match status" value="1"/>
</dbReference>
<keyword evidence="3" id="KW-1185">Reference proteome</keyword>
<dbReference type="RefSeq" id="WP_378521027.1">
    <property type="nucleotide sequence ID" value="NZ_BAAAXV010000012.1"/>
</dbReference>
<dbReference type="EMBL" id="JBHMBW010000057">
    <property type="protein sequence ID" value="MFB9629404.1"/>
    <property type="molecule type" value="Genomic_DNA"/>
</dbReference>
<evidence type="ECO:0000256" key="1">
    <source>
        <dbReference type="SAM" id="MobiDB-lite"/>
    </source>
</evidence>
<organism evidence="2 3">
    <name type="scientific">Nonomuraea helvata</name>
    <dbReference type="NCBI Taxonomy" id="37484"/>
    <lineage>
        <taxon>Bacteria</taxon>
        <taxon>Bacillati</taxon>
        <taxon>Actinomycetota</taxon>
        <taxon>Actinomycetes</taxon>
        <taxon>Streptosporangiales</taxon>
        <taxon>Streptosporangiaceae</taxon>
        <taxon>Nonomuraea</taxon>
    </lineage>
</organism>
<evidence type="ECO:0000313" key="2">
    <source>
        <dbReference type="EMBL" id="MFB9629404.1"/>
    </source>
</evidence>